<name>A0A1T4YKN5_9BACT</name>
<accession>A0A1T4YKN5</accession>
<dbReference type="Proteomes" id="UP000190774">
    <property type="component" value="Unassembled WGS sequence"/>
</dbReference>
<dbReference type="STRING" id="48467.SAMN02745166_03601"/>
<organism evidence="1 2">
    <name type="scientific">Prosthecobacter debontii</name>
    <dbReference type="NCBI Taxonomy" id="48467"/>
    <lineage>
        <taxon>Bacteria</taxon>
        <taxon>Pseudomonadati</taxon>
        <taxon>Verrucomicrobiota</taxon>
        <taxon>Verrucomicrobiia</taxon>
        <taxon>Verrucomicrobiales</taxon>
        <taxon>Verrucomicrobiaceae</taxon>
        <taxon>Prosthecobacter</taxon>
    </lineage>
</organism>
<proteinExistence type="predicted"/>
<evidence type="ECO:0000313" key="2">
    <source>
        <dbReference type="Proteomes" id="UP000190774"/>
    </source>
</evidence>
<protein>
    <submittedName>
        <fullName evidence="1">Uncharacterized protein</fullName>
    </submittedName>
</protein>
<dbReference type="AlphaFoldDB" id="A0A1T4YKN5"/>
<reference evidence="2" key="1">
    <citation type="submission" date="2017-02" db="EMBL/GenBank/DDBJ databases">
        <authorList>
            <person name="Varghese N."/>
            <person name="Submissions S."/>
        </authorList>
    </citation>
    <scope>NUCLEOTIDE SEQUENCE [LARGE SCALE GENOMIC DNA]</scope>
    <source>
        <strain evidence="2">ATCC 700200</strain>
    </source>
</reference>
<sequence length="126" mass="14665">MSKFMCSCGEIIYDQSDRLPYKGYFFADTQYFDIIDKITEEITDFIEARVAGREREWIGQSFLKGYPCNKDSDVVHDIITRHLSQGNRDVYQCSNCGRIHVECRGDSSRLDSFSPDETLHKDVFSR</sequence>
<gene>
    <name evidence="1" type="ORF">SAMN02745166_03601</name>
</gene>
<keyword evidence="2" id="KW-1185">Reference proteome</keyword>
<dbReference type="EMBL" id="FUYE01000013">
    <property type="protein sequence ID" value="SKB02260.1"/>
    <property type="molecule type" value="Genomic_DNA"/>
</dbReference>
<evidence type="ECO:0000313" key="1">
    <source>
        <dbReference type="EMBL" id="SKB02260.1"/>
    </source>
</evidence>